<comment type="similarity">
    <text evidence="1">Belongs to the NAD(P)-dependent epimerase/dehydratase family. SDR39U1 subfamily.</text>
</comment>
<dbReference type="PANTHER" id="PTHR11092:SF0">
    <property type="entry name" value="EPIMERASE FAMILY PROTEIN SDR39U1"/>
    <property type="match status" value="1"/>
</dbReference>
<feature type="domain" description="NAD-dependent epimerase/dehydratase" evidence="2">
    <location>
        <begin position="9"/>
        <end position="176"/>
    </location>
</feature>
<feature type="domain" description="DUF1731" evidence="3">
    <location>
        <begin position="256"/>
        <end position="303"/>
    </location>
</feature>
<dbReference type="NCBIfam" id="TIGR01777">
    <property type="entry name" value="yfcH"/>
    <property type="match status" value="1"/>
</dbReference>
<accession>A0ABV6R9Q9</accession>
<comment type="caution">
    <text evidence="4">The sequence shown here is derived from an EMBL/GenBank/DDBJ whole genome shotgun (WGS) entry which is preliminary data.</text>
</comment>
<dbReference type="Pfam" id="PF01370">
    <property type="entry name" value="Epimerase"/>
    <property type="match status" value="1"/>
</dbReference>
<dbReference type="InterPro" id="IPR013549">
    <property type="entry name" value="DUF1731"/>
</dbReference>
<proteinExistence type="inferred from homology"/>
<evidence type="ECO:0000313" key="5">
    <source>
        <dbReference type="Proteomes" id="UP001589793"/>
    </source>
</evidence>
<dbReference type="EMBL" id="JBHLSV010000002">
    <property type="protein sequence ID" value="MFC0672628.1"/>
    <property type="molecule type" value="Genomic_DNA"/>
</dbReference>
<dbReference type="SUPFAM" id="SSF51735">
    <property type="entry name" value="NAD(P)-binding Rossmann-fold domains"/>
    <property type="match status" value="1"/>
</dbReference>
<organism evidence="4 5">
    <name type="scientific">Brachybacterium hainanense</name>
    <dbReference type="NCBI Taxonomy" id="1541174"/>
    <lineage>
        <taxon>Bacteria</taxon>
        <taxon>Bacillati</taxon>
        <taxon>Actinomycetota</taxon>
        <taxon>Actinomycetes</taxon>
        <taxon>Micrococcales</taxon>
        <taxon>Dermabacteraceae</taxon>
        <taxon>Brachybacterium</taxon>
    </lineage>
</organism>
<protein>
    <submittedName>
        <fullName evidence="4">TIGR01777 family oxidoreductase</fullName>
    </submittedName>
</protein>
<dbReference type="InterPro" id="IPR036291">
    <property type="entry name" value="NAD(P)-bd_dom_sf"/>
</dbReference>
<dbReference type="InterPro" id="IPR010099">
    <property type="entry name" value="SDR39U1"/>
</dbReference>
<dbReference type="Proteomes" id="UP001589793">
    <property type="component" value="Unassembled WGS sequence"/>
</dbReference>
<dbReference type="Pfam" id="PF08338">
    <property type="entry name" value="DUF1731"/>
    <property type="match status" value="1"/>
</dbReference>
<sequence length="308" mass="32442">MDAAPHRTVVISGASGLIGTRLVALLRAEGCEVRRLVRRPVSAPQEIRWDPDTGLLDPAALAGADAVVHLSGRSIATRWTPRAREEILGSRLRSSRLLASALVSLPASERPAALVQASGIGIYGPRRPGEMLDEDSSTGEGFLADVVRAWEACARPAADAGIRTVLVRTGMVLSPLGGALRPQLPLYRLGLGGRMGPAGAMMSWIGLTDMARVYAHAVSAAQLHGPVDAVGPRPVTQAEFARTLGHVLHRPARLPVPPLGPRLLLGADGTDELILTDQAVSDARLRASGFVPNAIDLESALRQELGRA</sequence>
<evidence type="ECO:0000259" key="2">
    <source>
        <dbReference type="Pfam" id="PF01370"/>
    </source>
</evidence>
<dbReference type="Gene3D" id="3.40.50.720">
    <property type="entry name" value="NAD(P)-binding Rossmann-like Domain"/>
    <property type="match status" value="1"/>
</dbReference>
<dbReference type="RefSeq" id="WP_376977569.1">
    <property type="nucleotide sequence ID" value="NZ_JBHLSV010000002.1"/>
</dbReference>
<evidence type="ECO:0000256" key="1">
    <source>
        <dbReference type="ARBA" id="ARBA00009353"/>
    </source>
</evidence>
<dbReference type="PANTHER" id="PTHR11092">
    <property type="entry name" value="SUGAR NUCLEOTIDE EPIMERASE RELATED"/>
    <property type="match status" value="1"/>
</dbReference>
<reference evidence="4 5" key="1">
    <citation type="submission" date="2024-09" db="EMBL/GenBank/DDBJ databases">
        <authorList>
            <person name="Sun Q."/>
            <person name="Mori K."/>
        </authorList>
    </citation>
    <scope>NUCLEOTIDE SEQUENCE [LARGE SCALE GENOMIC DNA]</scope>
    <source>
        <strain evidence="4 5">CICC 10874</strain>
    </source>
</reference>
<keyword evidence="5" id="KW-1185">Reference proteome</keyword>
<gene>
    <name evidence="4" type="ORF">ACFFF6_01515</name>
</gene>
<name>A0ABV6R9Q9_9MICO</name>
<evidence type="ECO:0000259" key="3">
    <source>
        <dbReference type="Pfam" id="PF08338"/>
    </source>
</evidence>
<evidence type="ECO:0000313" key="4">
    <source>
        <dbReference type="EMBL" id="MFC0672628.1"/>
    </source>
</evidence>
<dbReference type="InterPro" id="IPR001509">
    <property type="entry name" value="Epimerase_deHydtase"/>
</dbReference>